<dbReference type="RefSeq" id="WP_110233120.1">
    <property type="nucleotide sequence ID" value="NZ_CP023994.1"/>
</dbReference>
<evidence type="ECO:0000256" key="1">
    <source>
        <dbReference type="ARBA" id="ARBA00004370"/>
    </source>
</evidence>
<evidence type="ECO:0000256" key="4">
    <source>
        <dbReference type="ARBA" id="ARBA00022692"/>
    </source>
</evidence>
<evidence type="ECO:0000313" key="12">
    <source>
        <dbReference type="Proteomes" id="UP000246894"/>
    </source>
</evidence>
<keyword evidence="5 9" id="KW-1133">Transmembrane helix</keyword>
<feature type="transmembrane region" description="Helical" evidence="9">
    <location>
        <begin position="162"/>
        <end position="183"/>
    </location>
</feature>
<keyword evidence="12" id="KW-1185">Reference proteome</keyword>
<dbReference type="InterPro" id="IPR034746">
    <property type="entry name" value="POTRA"/>
</dbReference>
<proteinExistence type="predicted"/>
<evidence type="ECO:0000256" key="3">
    <source>
        <dbReference type="ARBA" id="ARBA00022618"/>
    </source>
</evidence>
<dbReference type="OrthoDB" id="4793367at2"/>
<dbReference type="Pfam" id="PF03799">
    <property type="entry name" value="FtsQ_DivIB_C"/>
    <property type="match status" value="1"/>
</dbReference>
<keyword evidence="3 11" id="KW-0132">Cell division</keyword>
<evidence type="ECO:0000313" key="11">
    <source>
        <dbReference type="EMBL" id="AWR21263.1"/>
    </source>
</evidence>
<organism evidence="11 12">
    <name type="scientific">Aurantimicrobium photophilum</name>
    <dbReference type="NCBI Taxonomy" id="1987356"/>
    <lineage>
        <taxon>Bacteria</taxon>
        <taxon>Bacillati</taxon>
        <taxon>Actinomycetota</taxon>
        <taxon>Actinomycetes</taxon>
        <taxon>Micrococcales</taxon>
        <taxon>Microbacteriaceae</taxon>
        <taxon>Aurantimicrobium</taxon>
    </lineage>
</organism>
<dbReference type="PANTHER" id="PTHR37820:SF1">
    <property type="entry name" value="CELL DIVISION PROTEIN FTSQ"/>
    <property type="match status" value="1"/>
</dbReference>
<feature type="region of interest" description="Disordered" evidence="8">
    <location>
        <begin position="1"/>
        <end position="133"/>
    </location>
</feature>
<keyword evidence="6 9" id="KW-0472">Membrane</keyword>
<dbReference type="PROSITE" id="PS51779">
    <property type="entry name" value="POTRA"/>
    <property type="match status" value="1"/>
</dbReference>
<dbReference type="InterPro" id="IPR013685">
    <property type="entry name" value="POTRA_FtsQ_type"/>
</dbReference>
<dbReference type="Proteomes" id="UP000246894">
    <property type="component" value="Chromosome"/>
</dbReference>
<evidence type="ECO:0000256" key="5">
    <source>
        <dbReference type="ARBA" id="ARBA00022989"/>
    </source>
</evidence>
<evidence type="ECO:0000256" key="6">
    <source>
        <dbReference type="ARBA" id="ARBA00023136"/>
    </source>
</evidence>
<dbReference type="GO" id="GO:0051301">
    <property type="term" value="P:cell division"/>
    <property type="evidence" value="ECO:0007669"/>
    <property type="project" value="UniProtKB-KW"/>
</dbReference>
<reference evidence="11 12" key="1">
    <citation type="submission" date="2017-10" db="EMBL/GenBank/DDBJ databases">
        <title>Genome of an Actinobacterium that displays light-enhanced growth.</title>
        <authorList>
            <person name="Maresca J.A."/>
            <person name="Hempel P."/>
            <person name="Shevchenko O."/>
            <person name="Miller K.J."/>
            <person name="Hahn M.W."/>
        </authorList>
    </citation>
    <scope>NUCLEOTIDE SEQUENCE [LARGE SCALE GENOMIC DNA]</scope>
    <source>
        <strain evidence="11 12">MWH-Mo1</strain>
    </source>
</reference>
<dbReference type="EMBL" id="CP023994">
    <property type="protein sequence ID" value="AWR21263.1"/>
    <property type="molecule type" value="Genomic_DNA"/>
</dbReference>
<comment type="subcellular location">
    <subcellularLocation>
        <location evidence="1">Membrane</location>
    </subcellularLocation>
</comment>
<accession>A0A2Z3S1K5</accession>
<evidence type="ECO:0000256" key="7">
    <source>
        <dbReference type="ARBA" id="ARBA00023306"/>
    </source>
</evidence>
<dbReference type="AlphaFoldDB" id="A0A2Z3S1K5"/>
<name>A0A2Z3S1K5_9MICO</name>
<keyword evidence="2" id="KW-1003">Cell membrane</keyword>
<dbReference type="GO" id="GO:0005886">
    <property type="term" value="C:plasma membrane"/>
    <property type="evidence" value="ECO:0007669"/>
    <property type="project" value="TreeGrafter"/>
</dbReference>
<feature type="compositionally biased region" description="Low complexity" evidence="8">
    <location>
        <begin position="29"/>
        <end position="41"/>
    </location>
</feature>
<dbReference type="Pfam" id="PF08478">
    <property type="entry name" value="POTRA_1"/>
    <property type="match status" value="1"/>
</dbReference>
<sequence>MKRPVGPGGATPPPRAPQSAAATPRPVQASKIAKPAKAPQPAKAPKPPKLTRAERKAQKASHRAAALASQRTRVTPAAPARVDAVGSRVQGIRRPASEPGKPVTPVLTEERKEPRRPARRLTKAQQEAAEAKRKLKEAVKARKAFERDEVRRFTAHLRRRKIIWGSVAGSLAAIMIFVSVGVFTPVLALQTIAVEGATRVPADQIMAALQPQINKPLPLVDMGAVRKAVEAQPLVKSYSTVALPPHTLLIKIVERSPIGYLSVNGNLIMVDPAGVVLEQSTEKTPGIPILTVEGGSAQSKGFVAAVDVINSLPGALAGQLEEVIANTTDDVTLVLTGGARVFWGGPENAAMKNRVLTQLLAVNPVGSVSEYDVSSPKTAVVR</sequence>
<dbReference type="KEGG" id="aum:AURMO_00652"/>
<gene>
    <name evidence="11" type="ORF">AURMO_00652</name>
</gene>
<feature type="domain" description="POTRA" evidence="10">
    <location>
        <begin position="187"/>
        <end position="255"/>
    </location>
</feature>
<evidence type="ECO:0000259" key="10">
    <source>
        <dbReference type="PROSITE" id="PS51779"/>
    </source>
</evidence>
<evidence type="ECO:0000256" key="9">
    <source>
        <dbReference type="SAM" id="Phobius"/>
    </source>
</evidence>
<protein>
    <submittedName>
        <fullName evidence="11">Cell division protein FtsQ</fullName>
    </submittedName>
</protein>
<evidence type="ECO:0000256" key="8">
    <source>
        <dbReference type="SAM" id="MobiDB-lite"/>
    </source>
</evidence>
<dbReference type="Gene3D" id="3.10.20.310">
    <property type="entry name" value="membrane protein fhac"/>
    <property type="match status" value="1"/>
</dbReference>
<dbReference type="InterPro" id="IPR005548">
    <property type="entry name" value="Cell_div_FtsQ/DivIB_C"/>
</dbReference>
<evidence type="ECO:0000256" key="2">
    <source>
        <dbReference type="ARBA" id="ARBA00022475"/>
    </source>
</evidence>
<keyword evidence="7" id="KW-0131">Cell cycle</keyword>
<dbReference type="PANTHER" id="PTHR37820">
    <property type="entry name" value="CELL DIVISION PROTEIN DIVIB"/>
    <property type="match status" value="1"/>
</dbReference>
<keyword evidence="4 9" id="KW-0812">Transmembrane</keyword>
<dbReference type="InterPro" id="IPR050487">
    <property type="entry name" value="FtsQ_DivIB"/>
</dbReference>